<name>A0A1G2EGG4_9BACT</name>
<evidence type="ECO:0000256" key="1">
    <source>
        <dbReference type="SAM" id="Phobius"/>
    </source>
</evidence>
<dbReference type="Proteomes" id="UP000178647">
    <property type="component" value="Unassembled WGS sequence"/>
</dbReference>
<keyword evidence="1" id="KW-0812">Transmembrane</keyword>
<proteinExistence type="predicted"/>
<accession>A0A1G2EGG4</accession>
<feature type="transmembrane region" description="Helical" evidence="1">
    <location>
        <begin position="130"/>
        <end position="147"/>
    </location>
</feature>
<keyword evidence="1" id="KW-0472">Membrane</keyword>
<protein>
    <submittedName>
        <fullName evidence="2">Uncharacterized protein</fullName>
    </submittedName>
</protein>
<dbReference type="EMBL" id="MHMH01000014">
    <property type="protein sequence ID" value="OGZ24298.1"/>
    <property type="molecule type" value="Genomic_DNA"/>
</dbReference>
<reference evidence="2 3" key="1">
    <citation type="journal article" date="2016" name="Nat. Commun.">
        <title>Thousands of microbial genomes shed light on interconnected biogeochemical processes in an aquifer system.</title>
        <authorList>
            <person name="Anantharaman K."/>
            <person name="Brown C.T."/>
            <person name="Hug L.A."/>
            <person name="Sharon I."/>
            <person name="Castelle C.J."/>
            <person name="Probst A.J."/>
            <person name="Thomas B.C."/>
            <person name="Singh A."/>
            <person name="Wilkins M.J."/>
            <person name="Karaoz U."/>
            <person name="Brodie E.L."/>
            <person name="Williams K.H."/>
            <person name="Hubbard S.S."/>
            <person name="Banfield J.F."/>
        </authorList>
    </citation>
    <scope>NUCLEOTIDE SEQUENCE [LARGE SCALE GENOMIC DNA]</scope>
</reference>
<sequence>MLLTPHILVGVAIITKVQNPILGLIFVLLSHYALDFFPHTEYDIKTIRAKQWDKSGPDFLKVFLDIFIGLVIVFFTTGYSPLILTAATVSLFPDGLTLFYCIFPTNGLFKKHLEMHGAINTVCENKKIPAVLGIASQAAIVALAIFFL</sequence>
<feature type="transmembrane region" description="Helical" evidence="1">
    <location>
        <begin position="59"/>
        <end position="76"/>
    </location>
</feature>
<feature type="transmembrane region" description="Helical" evidence="1">
    <location>
        <begin position="82"/>
        <end position="109"/>
    </location>
</feature>
<evidence type="ECO:0000313" key="3">
    <source>
        <dbReference type="Proteomes" id="UP000178647"/>
    </source>
</evidence>
<keyword evidence="1" id="KW-1133">Transmembrane helix</keyword>
<dbReference type="STRING" id="1801672.A2896_00310"/>
<comment type="caution">
    <text evidence="2">The sequence shown here is derived from an EMBL/GenBank/DDBJ whole genome shotgun (WGS) entry which is preliminary data.</text>
</comment>
<evidence type="ECO:0000313" key="2">
    <source>
        <dbReference type="EMBL" id="OGZ24298.1"/>
    </source>
</evidence>
<organism evidence="2 3">
    <name type="scientific">Candidatus Nealsonbacteria bacterium RIFCSPLOWO2_01_FULL_43_32</name>
    <dbReference type="NCBI Taxonomy" id="1801672"/>
    <lineage>
        <taxon>Bacteria</taxon>
        <taxon>Candidatus Nealsoniibacteriota</taxon>
    </lineage>
</organism>
<gene>
    <name evidence="2" type="ORF">A2896_00310</name>
</gene>
<dbReference type="AlphaFoldDB" id="A0A1G2EGG4"/>